<evidence type="ECO:0000313" key="2">
    <source>
        <dbReference type="Proteomes" id="UP000339249"/>
    </source>
</evidence>
<evidence type="ECO:0000313" key="1">
    <source>
        <dbReference type="EMBL" id="VTN15476.1"/>
    </source>
</evidence>
<protein>
    <submittedName>
        <fullName evidence="1">Uncharacterized protein</fullName>
    </submittedName>
</protein>
<sequence length="81" mass="8988">MKVKCIKDTEGYWTEGENYEAVAAPCGFVLVGDDDEPDGQGWSAEPMEYRDDGSIVTHWGGIEGEVLFEESTAEMVPQEVR</sequence>
<dbReference type="AlphaFoldDB" id="A0A4U9DCU7"/>
<gene>
    <name evidence="1" type="ORF">NCTC9185_07564</name>
</gene>
<reference evidence="1 2" key="1">
    <citation type="submission" date="2019-04" db="EMBL/GenBank/DDBJ databases">
        <authorList>
            <consortium name="Pathogen Informatics"/>
        </authorList>
    </citation>
    <scope>NUCLEOTIDE SEQUENCE [LARGE SCALE GENOMIC DNA]</scope>
    <source>
        <strain evidence="1 2">NCTC9185</strain>
    </source>
</reference>
<dbReference type="Proteomes" id="UP000339249">
    <property type="component" value="Unassembled WGS sequence"/>
</dbReference>
<proteinExistence type="predicted"/>
<dbReference type="EMBL" id="CABDVU010000001">
    <property type="protein sequence ID" value="VTN15476.1"/>
    <property type="molecule type" value="Genomic_DNA"/>
</dbReference>
<accession>A0A4U9DCU7</accession>
<organism evidence="1 2">
    <name type="scientific">Raoultella terrigena</name>
    <name type="common">Klebsiella terrigena</name>
    <dbReference type="NCBI Taxonomy" id="577"/>
    <lineage>
        <taxon>Bacteria</taxon>
        <taxon>Pseudomonadati</taxon>
        <taxon>Pseudomonadota</taxon>
        <taxon>Gammaproteobacteria</taxon>
        <taxon>Enterobacterales</taxon>
        <taxon>Enterobacteriaceae</taxon>
        <taxon>Klebsiella/Raoultella group</taxon>
        <taxon>Raoultella</taxon>
    </lineage>
</organism>
<name>A0A4U9DCU7_RAOTE</name>